<dbReference type="Proteomes" id="UP000295560">
    <property type="component" value="Unassembled WGS sequence"/>
</dbReference>
<name>A0A4R1HKG0_PSEEN</name>
<dbReference type="Gene3D" id="1.10.12.10">
    <property type="entry name" value="Lyase 2-enoyl-coa Hydratase, Chain A, domain 2"/>
    <property type="match status" value="1"/>
</dbReference>
<dbReference type="GO" id="GO:0016746">
    <property type="term" value="F:acyltransferase activity"/>
    <property type="evidence" value="ECO:0007669"/>
    <property type="project" value="InterPro"/>
</dbReference>
<dbReference type="SUPFAM" id="SSF52096">
    <property type="entry name" value="ClpP/crotonase"/>
    <property type="match status" value="1"/>
</dbReference>
<dbReference type="InterPro" id="IPR016039">
    <property type="entry name" value="Thiolase-like"/>
</dbReference>
<accession>A0A4R1HKG0</accession>
<dbReference type="RefSeq" id="WP_243653788.1">
    <property type="nucleotide sequence ID" value="NZ_SMFZ01000002.1"/>
</dbReference>
<keyword evidence="8" id="KW-0808">Transferase</keyword>
<dbReference type="GO" id="GO:0006635">
    <property type="term" value="P:fatty acid beta-oxidation"/>
    <property type="evidence" value="ECO:0007669"/>
    <property type="project" value="TreeGrafter"/>
</dbReference>
<comment type="catalytic activity">
    <reaction evidence="4">
        <text>a (3S)-3-hydroxyacyl-CoA = a (2E)-enoyl-CoA + H2O</text>
        <dbReference type="Rhea" id="RHEA:16105"/>
        <dbReference type="ChEBI" id="CHEBI:15377"/>
        <dbReference type="ChEBI" id="CHEBI:57318"/>
        <dbReference type="ChEBI" id="CHEBI:58856"/>
        <dbReference type="EC" id="4.2.1.17"/>
    </reaction>
</comment>
<dbReference type="PANTHER" id="PTHR11941">
    <property type="entry name" value="ENOYL-COA HYDRATASE-RELATED"/>
    <property type="match status" value="1"/>
</dbReference>
<evidence type="ECO:0000256" key="4">
    <source>
        <dbReference type="ARBA" id="ARBA00023709"/>
    </source>
</evidence>
<dbReference type="Gene3D" id="3.40.47.10">
    <property type="match status" value="1"/>
</dbReference>
<comment type="caution">
    <text evidence="8">The sequence shown here is derived from an EMBL/GenBank/DDBJ whole genome shotgun (WGS) entry which is preliminary data.</text>
</comment>
<evidence type="ECO:0000256" key="3">
    <source>
        <dbReference type="ARBA" id="ARBA00023239"/>
    </source>
</evidence>
<evidence type="ECO:0000313" key="9">
    <source>
        <dbReference type="Proteomes" id="UP000295560"/>
    </source>
</evidence>
<dbReference type="Pfam" id="PF18313">
    <property type="entry name" value="TLP1_add_C"/>
    <property type="match status" value="1"/>
</dbReference>
<evidence type="ECO:0000256" key="6">
    <source>
        <dbReference type="RuleBase" id="RU003707"/>
    </source>
</evidence>
<comment type="catalytic activity">
    <reaction evidence="5">
        <text>a 4-saturated-(3S)-3-hydroxyacyl-CoA = a (3E)-enoyl-CoA + H2O</text>
        <dbReference type="Rhea" id="RHEA:20724"/>
        <dbReference type="ChEBI" id="CHEBI:15377"/>
        <dbReference type="ChEBI" id="CHEBI:58521"/>
        <dbReference type="ChEBI" id="CHEBI:137480"/>
        <dbReference type="EC" id="4.2.1.17"/>
    </reaction>
</comment>
<dbReference type="Gene3D" id="2.40.50.840">
    <property type="match status" value="1"/>
</dbReference>
<evidence type="ECO:0000256" key="2">
    <source>
        <dbReference type="ARBA" id="ARBA00012076"/>
    </source>
</evidence>
<keyword evidence="9" id="KW-1185">Reference proteome</keyword>
<evidence type="ECO:0000313" key="8">
    <source>
        <dbReference type="EMBL" id="TCK21531.1"/>
    </source>
</evidence>
<sequence>MIDPSTPVLVGVGQASERIDDDGYRGLSAVDLAAEAAREALRDSGVDLAGPVDAAAREAPRDSGVDLADAIDVVAAVRQFEVSTPFSHAPLGRSDNVPRSVAARIGADPAHAILDVTGGQSPQHLVTEMAQRIAAGTSEVALVVGGEAISTARHLSGRDDAPDFSEAVAGQLEDRGYGLAGVATRAELAHGLTTPAHRYALLDNARRTRLGRTAAEYAAEMGALFAPFSAVAATNPHAAAPTARTADELATPDERNRPIADPYTRYLVSRDQVNQGAAVLLCSVGTARRLGVAEDRWVFLHGYADLRERDLMDRPDLGTTPASATAVRAALDRAGIDVDDLSTLDLYSCFPIAVSALCDAFGIAPDDPRGLTLTGGLPFFGGPGNDYSLHAIAETVQRCRAAPGTFGLVGANGGIASKYSAGVYATTPTPWRTHDDAELQSELDGVPAAPRAEHPDGPSTVESWTVLHGKDGSRTGVVVGRLDADGRRFLARVPDGDEETLDLLAGEPAGASVYARSFGHGNRVTTDRERMDALCPRRSVGFGGGYEHVRIHRDGHVLEVTIDRPDARNAVHPPANDELDEVFDAFFADDDLWVAILTGAGDTAFSAGNDLRWTASGKPMWTPKNGFAGLTARQAMTKPVIAAVNGYALGGGCEIAMACHLAVADETASFGLTEVRVGLVAAAGGVVRLPRIVGPRLATEMILTGRRLSASEALDAGLVNRVVGAGKALDGARELAGEILAGSPTSVRLSLRMMAEADAVPDTVEAAAAPSSAVDELMLHADTIEGVTAFAEKRAPVWRNR</sequence>
<feature type="domain" description="Thiolase-like protein type 1 additional C-terminal" evidence="7">
    <location>
        <begin position="438"/>
        <end position="514"/>
    </location>
</feature>
<reference evidence="8 9" key="1">
    <citation type="submission" date="2019-03" db="EMBL/GenBank/DDBJ databases">
        <title>Sequencing the genomes of 1000 actinobacteria strains.</title>
        <authorList>
            <person name="Klenk H.-P."/>
        </authorList>
    </citation>
    <scope>NUCLEOTIDE SEQUENCE [LARGE SCALE GENOMIC DNA]</scope>
    <source>
        <strain evidence="8 9">DSM 44969</strain>
    </source>
</reference>
<dbReference type="InterPro" id="IPR040771">
    <property type="entry name" value="TLP1_add_C"/>
</dbReference>
<evidence type="ECO:0000259" key="7">
    <source>
        <dbReference type="Pfam" id="PF18313"/>
    </source>
</evidence>
<dbReference type="Pfam" id="PF00378">
    <property type="entry name" value="ECH_1"/>
    <property type="match status" value="1"/>
</dbReference>
<dbReference type="InterPro" id="IPR001753">
    <property type="entry name" value="Enoyl-CoA_hydra/iso"/>
</dbReference>
<evidence type="ECO:0000256" key="1">
    <source>
        <dbReference type="ARBA" id="ARBA00005254"/>
    </source>
</evidence>
<dbReference type="AlphaFoldDB" id="A0A4R1HKG0"/>
<dbReference type="SUPFAM" id="SSF53901">
    <property type="entry name" value="Thiolase-like"/>
    <property type="match status" value="2"/>
</dbReference>
<dbReference type="GO" id="GO:0004300">
    <property type="term" value="F:enoyl-CoA hydratase activity"/>
    <property type="evidence" value="ECO:0007669"/>
    <property type="project" value="UniProtKB-EC"/>
</dbReference>
<dbReference type="PANTHER" id="PTHR11941:SF54">
    <property type="entry name" value="ENOYL-COA HYDRATASE, MITOCHONDRIAL"/>
    <property type="match status" value="1"/>
</dbReference>
<dbReference type="NCBIfam" id="NF006105">
    <property type="entry name" value="PRK08257.1-4"/>
    <property type="match status" value="1"/>
</dbReference>
<dbReference type="InterPro" id="IPR029045">
    <property type="entry name" value="ClpP/crotonase-like_dom_sf"/>
</dbReference>
<dbReference type="Gene3D" id="3.90.226.10">
    <property type="entry name" value="2-enoyl-CoA Hydratase, Chain A, domain 1"/>
    <property type="match status" value="1"/>
</dbReference>
<evidence type="ECO:0000256" key="5">
    <source>
        <dbReference type="ARBA" id="ARBA00023717"/>
    </source>
</evidence>
<dbReference type="EMBL" id="SMFZ01000002">
    <property type="protein sequence ID" value="TCK21531.1"/>
    <property type="molecule type" value="Genomic_DNA"/>
</dbReference>
<proteinExistence type="inferred from homology"/>
<dbReference type="InterPro" id="IPR018376">
    <property type="entry name" value="Enoyl-CoA_hyd/isom_CS"/>
</dbReference>
<gene>
    <name evidence="8" type="ORF">EV378_5519</name>
</gene>
<dbReference type="CDD" id="cd06558">
    <property type="entry name" value="crotonase-like"/>
    <property type="match status" value="1"/>
</dbReference>
<comment type="similarity">
    <text evidence="1 6">Belongs to the enoyl-CoA hydratase/isomerase family.</text>
</comment>
<dbReference type="InterPro" id="IPR014748">
    <property type="entry name" value="Enoyl-CoA_hydra_C"/>
</dbReference>
<dbReference type="FunFam" id="3.90.226.10:FF:000009">
    <property type="entry name" value="Carnitinyl-CoA dehydratase"/>
    <property type="match status" value="1"/>
</dbReference>
<protein>
    <recommendedName>
        <fullName evidence="2">enoyl-CoA hydratase</fullName>
        <ecNumber evidence="2">4.2.1.17</ecNumber>
    </recommendedName>
</protein>
<dbReference type="EC" id="4.2.1.17" evidence="2"/>
<keyword evidence="3" id="KW-0456">Lyase</keyword>
<organism evidence="8 9">
    <name type="scientific">Pseudonocardia endophytica</name>
    <dbReference type="NCBI Taxonomy" id="401976"/>
    <lineage>
        <taxon>Bacteria</taxon>
        <taxon>Bacillati</taxon>
        <taxon>Actinomycetota</taxon>
        <taxon>Actinomycetes</taxon>
        <taxon>Pseudonocardiales</taxon>
        <taxon>Pseudonocardiaceae</taxon>
        <taxon>Pseudonocardia</taxon>
    </lineage>
</organism>
<dbReference type="PROSITE" id="PS00166">
    <property type="entry name" value="ENOYL_COA_HYDRATASE"/>
    <property type="match status" value="1"/>
</dbReference>